<name>A0A0K1LLV4_9CAUD</name>
<gene>
    <name evidence="3" type="ORF">CPT_Sansa25</name>
</gene>
<sequence>MAKRQVITKIHPTDKMHIAVVKEGANQHADIILRKTKEDKNPTPTNQPEESVMDPKIIKALNGLSAEGRTYLDTLPDDQVEAWLAKSAEEREVDLTKAREAAKAKEEEIEKAKGGSPEIQELRKQLAQVTETQQTLVKENADLKKERRENELLTKAKTEFSLVPDALDILKSIDGLPDADKEVHLKSLASRQDLAKKVTREYGAPAVDPETSAATLVKTKVQELAKSRNISEAEATIAFNDDPANAELIDRALQEEAA</sequence>
<accession>A0A0K1LLV4</accession>
<feature type="region of interest" description="Disordered" evidence="2">
    <location>
        <begin position="33"/>
        <end position="55"/>
    </location>
</feature>
<dbReference type="EMBL" id="KT001913">
    <property type="protein sequence ID" value="AKU43429.1"/>
    <property type="molecule type" value="Genomic_DNA"/>
</dbReference>
<evidence type="ECO:0000313" key="4">
    <source>
        <dbReference type="Proteomes" id="UP000225322"/>
    </source>
</evidence>
<reference evidence="3 4" key="1">
    <citation type="journal article" date="2015" name="Genome Announc.">
        <title>Complete Genome Sequence of Caulobacter crescentus Siphophage Sansa.</title>
        <authorList>
            <person name="Vara L."/>
            <person name="Kane A.A."/>
            <person name="Cahill J.L."/>
            <person name="Rasche E.S."/>
            <person name="Kuty Everett G.F."/>
        </authorList>
    </citation>
    <scope>NUCLEOTIDE SEQUENCE [LARGE SCALE GENOMIC DNA]</scope>
</reference>
<organism evidence="3 4">
    <name type="scientific">Caulobacter phage Sansa</name>
    <dbReference type="NCBI Taxonomy" id="1675600"/>
    <lineage>
        <taxon>Viruses</taxon>
        <taxon>Duplodnaviria</taxon>
        <taxon>Heunggongvirae</taxon>
        <taxon>Uroviricota</taxon>
        <taxon>Caudoviricetes</taxon>
        <taxon>Sansavirus</taxon>
        <taxon>Sansavirus sansa</taxon>
        <taxon>Caulobacter virus Sansa</taxon>
    </lineage>
</organism>
<keyword evidence="4" id="KW-1185">Reference proteome</keyword>
<dbReference type="Proteomes" id="UP000225322">
    <property type="component" value="Segment"/>
</dbReference>
<feature type="coiled-coil region" evidence="1">
    <location>
        <begin position="85"/>
        <end position="156"/>
    </location>
</feature>
<evidence type="ECO:0000256" key="2">
    <source>
        <dbReference type="SAM" id="MobiDB-lite"/>
    </source>
</evidence>
<protein>
    <submittedName>
        <fullName evidence="3">Uncharacterized protein</fullName>
    </submittedName>
</protein>
<keyword evidence="1" id="KW-0175">Coiled coil</keyword>
<proteinExistence type="predicted"/>
<evidence type="ECO:0000256" key="1">
    <source>
        <dbReference type="SAM" id="Coils"/>
    </source>
</evidence>
<evidence type="ECO:0000313" key="3">
    <source>
        <dbReference type="EMBL" id="AKU43429.1"/>
    </source>
</evidence>